<protein>
    <submittedName>
        <fullName evidence="3">Zinc ribbon domain-containing protein</fullName>
    </submittedName>
</protein>
<reference evidence="3" key="1">
    <citation type="submission" date="2023-03" db="EMBL/GenBank/DDBJ databases">
        <title>Andean soil-derived lignocellulolytic bacterial consortium as a source of novel taxa and putative plastic-active enzymes.</title>
        <authorList>
            <person name="Diaz-Garcia L."/>
            <person name="Chuvochina M."/>
            <person name="Feuerriegel G."/>
            <person name="Bunk B."/>
            <person name="Sproer C."/>
            <person name="Streit W.R."/>
            <person name="Rodriguez L.M."/>
            <person name="Overmann J."/>
            <person name="Jimenez D.J."/>
        </authorList>
    </citation>
    <scope>NUCLEOTIDE SEQUENCE</scope>
    <source>
        <strain evidence="3">MAG 4196</strain>
    </source>
</reference>
<accession>A0AAJ6B192</accession>
<evidence type="ECO:0000256" key="1">
    <source>
        <dbReference type="SAM" id="MobiDB-lite"/>
    </source>
</evidence>
<dbReference type="Proteomes" id="UP001217476">
    <property type="component" value="Chromosome"/>
</dbReference>
<sequence length="108" mass="11727">MAYYDYQCESCGPFTAIRPMSQSADKHDCPDCGQPSARAFFSMPYANGMDAARRTAFATNEKASHEPRRSHGAGCSCCSASKSKPSSTVHLPNGSKTFAGKRPWMISH</sequence>
<feature type="region of interest" description="Disordered" evidence="1">
    <location>
        <begin position="59"/>
        <end position="108"/>
    </location>
</feature>
<organism evidence="3 4">
    <name type="scientific">Candidatus Devosia phytovorans</name>
    <dbReference type="NCBI Taxonomy" id="3121372"/>
    <lineage>
        <taxon>Bacteria</taxon>
        <taxon>Pseudomonadati</taxon>
        <taxon>Pseudomonadota</taxon>
        <taxon>Alphaproteobacteria</taxon>
        <taxon>Hyphomicrobiales</taxon>
        <taxon>Devosiaceae</taxon>
        <taxon>Devosia</taxon>
    </lineage>
</organism>
<dbReference type="EMBL" id="CP119312">
    <property type="protein sequence ID" value="WEK06037.1"/>
    <property type="molecule type" value="Genomic_DNA"/>
</dbReference>
<evidence type="ECO:0000259" key="2">
    <source>
        <dbReference type="SMART" id="SM00834"/>
    </source>
</evidence>
<proteinExistence type="predicted"/>
<evidence type="ECO:0000313" key="3">
    <source>
        <dbReference type="EMBL" id="WEK06037.1"/>
    </source>
</evidence>
<gene>
    <name evidence="3" type="ORF">P0Y65_07215</name>
</gene>
<dbReference type="Pfam" id="PF09723">
    <property type="entry name" value="Zn_ribbon_8"/>
    <property type="match status" value="1"/>
</dbReference>
<evidence type="ECO:0000313" key="4">
    <source>
        <dbReference type="Proteomes" id="UP001217476"/>
    </source>
</evidence>
<dbReference type="InterPro" id="IPR013429">
    <property type="entry name" value="Regulatory_FmdB_Zinc_ribbon"/>
</dbReference>
<dbReference type="AlphaFoldDB" id="A0AAJ6B192"/>
<feature type="domain" description="Putative regulatory protein FmdB zinc ribbon" evidence="2">
    <location>
        <begin position="1"/>
        <end position="42"/>
    </location>
</feature>
<name>A0AAJ6B192_9HYPH</name>
<dbReference type="NCBIfam" id="TIGR02605">
    <property type="entry name" value="CxxC_CxxC_SSSS"/>
    <property type="match status" value="1"/>
</dbReference>
<dbReference type="SMART" id="SM00834">
    <property type="entry name" value="CxxC_CXXC_SSSS"/>
    <property type="match status" value="1"/>
</dbReference>